<feature type="non-terminal residue" evidence="1">
    <location>
        <position position="1"/>
    </location>
</feature>
<feature type="non-terminal residue" evidence="1">
    <location>
        <position position="49"/>
    </location>
</feature>
<sequence>FPKGLNIDDNEYQDVFKEVQQSRGKLRVPLGILIFSVQRSKNIPFSSVS</sequence>
<accession>A0A0K2TGG2</accession>
<name>A0A0K2TGG2_LEPSM</name>
<reference evidence="1" key="1">
    <citation type="submission" date="2014-05" db="EMBL/GenBank/DDBJ databases">
        <authorList>
            <person name="Chronopoulou M."/>
        </authorList>
    </citation>
    <scope>NUCLEOTIDE SEQUENCE</scope>
    <source>
        <tissue evidence="1">Whole organism</tissue>
    </source>
</reference>
<protein>
    <submittedName>
        <fullName evidence="1">Uncharacterized protein</fullName>
    </submittedName>
</protein>
<evidence type="ECO:0000313" key="1">
    <source>
        <dbReference type="EMBL" id="CDW25118.1"/>
    </source>
</evidence>
<organism evidence="1">
    <name type="scientific">Lepeophtheirus salmonis</name>
    <name type="common">Salmon louse</name>
    <name type="synonym">Caligus salmonis</name>
    <dbReference type="NCBI Taxonomy" id="72036"/>
    <lineage>
        <taxon>Eukaryota</taxon>
        <taxon>Metazoa</taxon>
        <taxon>Ecdysozoa</taxon>
        <taxon>Arthropoda</taxon>
        <taxon>Crustacea</taxon>
        <taxon>Multicrustacea</taxon>
        <taxon>Hexanauplia</taxon>
        <taxon>Copepoda</taxon>
        <taxon>Siphonostomatoida</taxon>
        <taxon>Caligidae</taxon>
        <taxon>Lepeophtheirus</taxon>
    </lineage>
</organism>
<proteinExistence type="predicted"/>
<dbReference type="EMBL" id="HACA01007757">
    <property type="protein sequence ID" value="CDW25118.1"/>
    <property type="molecule type" value="Transcribed_RNA"/>
</dbReference>
<dbReference type="AlphaFoldDB" id="A0A0K2TGG2"/>